<evidence type="ECO:0000313" key="1">
    <source>
        <dbReference type="EMBL" id="MFC0633291.1"/>
    </source>
</evidence>
<reference evidence="1 2" key="1">
    <citation type="submission" date="2024-09" db="EMBL/GenBank/DDBJ databases">
        <authorList>
            <person name="Sun Q."/>
            <person name="Mori K."/>
        </authorList>
    </citation>
    <scope>NUCLEOTIDE SEQUENCE [LARGE SCALE GENOMIC DNA]</scope>
    <source>
        <strain evidence="1 2">NCAIM B.02621</strain>
    </source>
</reference>
<keyword evidence="2" id="KW-1185">Reference proteome</keyword>
<evidence type="ECO:0000313" key="2">
    <source>
        <dbReference type="Proteomes" id="UP001589906"/>
    </source>
</evidence>
<protein>
    <submittedName>
        <fullName evidence="1">HK97-gp10 family putative phage morphogenesis protein</fullName>
    </submittedName>
</protein>
<proteinExistence type="predicted"/>
<dbReference type="NCBIfam" id="TIGR01725">
    <property type="entry name" value="phge_HK97_gp10"/>
    <property type="match status" value="1"/>
</dbReference>
<dbReference type="Proteomes" id="UP001589906">
    <property type="component" value="Unassembled WGS sequence"/>
</dbReference>
<gene>
    <name evidence="1" type="ORF">ACFFGE_05280</name>
</gene>
<sequence length="169" mass="18926">MARTRFRAGDRDRAKALFRRLPKDVRRATQDALASSADELAEAVRYNVPVDHGDLKASVRWRRGAPRDKKARKAGRTEDKDLSVTVAAGDETAFYASFVEFGTAPSSGEAPRRNRNFKSVEVMTKGTRPHAGTPAQPFFFPTWRALRRRLVGKIKRAQAKAIRKASEDV</sequence>
<organism evidence="1 2">
    <name type="scientific">Brevundimonas balnearis</name>
    <dbReference type="NCBI Taxonomy" id="1572858"/>
    <lineage>
        <taxon>Bacteria</taxon>
        <taxon>Pseudomonadati</taxon>
        <taxon>Pseudomonadota</taxon>
        <taxon>Alphaproteobacteria</taxon>
        <taxon>Caulobacterales</taxon>
        <taxon>Caulobacteraceae</taxon>
        <taxon>Brevundimonas</taxon>
    </lineage>
</organism>
<dbReference type="RefSeq" id="WP_376835005.1">
    <property type="nucleotide sequence ID" value="NZ_JBHLSW010000003.1"/>
</dbReference>
<accession>A0ABV6R0Z2</accession>
<name>A0ABV6R0Z2_9CAUL</name>
<dbReference type="Pfam" id="PF04883">
    <property type="entry name" value="HK97-gp10_like"/>
    <property type="match status" value="1"/>
</dbReference>
<comment type="caution">
    <text evidence="1">The sequence shown here is derived from an EMBL/GenBank/DDBJ whole genome shotgun (WGS) entry which is preliminary data.</text>
</comment>
<dbReference type="EMBL" id="JBHLSW010000003">
    <property type="protein sequence ID" value="MFC0633291.1"/>
    <property type="molecule type" value="Genomic_DNA"/>
</dbReference>
<dbReference type="InterPro" id="IPR010064">
    <property type="entry name" value="HK97-gp10_tail"/>
</dbReference>